<keyword evidence="1" id="KW-1133">Transmembrane helix</keyword>
<feature type="transmembrane region" description="Helical" evidence="1">
    <location>
        <begin position="47"/>
        <end position="68"/>
    </location>
</feature>
<accession>A0A0M0KYT9</accession>
<evidence type="ECO:0008006" key="4">
    <source>
        <dbReference type="Google" id="ProtNLM"/>
    </source>
</evidence>
<dbReference type="OrthoDB" id="1726013at2"/>
<protein>
    <recommendedName>
        <fullName evidence="4">DUF2619 domain-containing protein</fullName>
    </recommendedName>
</protein>
<comment type="caution">
    <text evidence="2">The sequence shown here is derived from an EMBL/GenBank/DDBJ whole genome shotgun (WGS) entry which is preliminary data.</text>
</comment>
<evidence type="ECO:0000313" key="3">
    <source>
        <dbReference type="Proteomes" id="UP000037558"/>
    </source>
</evidence>
<dbReference type="InterPro" id="IPR020390">
    <property type="entry name" value="Uncharacterised_YqhV"/>
</dbReference>
<gene>
    <name evidence="2" type="ORF">AMD01_14630</name>
</gene>
<dbReference type="AlphaFoldDB" id="A0A0M0KYT9"/>
<feature type="transmembrane region" description="Helical" evidence="1">
    <location>
        <begin position="74"/>
        <end position="92"/>
    </location>
</feature>
<dbReference type="EMBL" id="LILC01000019">
    <property type="protein sequence ID" value="KOO43959.1"/>
    <property type="molecule type" value="Genomic_DNA"/>
</dbReference>
<dbReference type="Proteomes" id="UP000037558">
    <property type="component" value="Unassembled WGS sequence"/>
</dbReference>
<keyword evidence="1" id="KW-0812">Transmembrane</keyword>
<reference evidence="3" key="1">
    <citation type="submission" date="2015-08" db="EMBL/GenBank/DDBJ databases">
        <title>Fjat-14210 dsm16467.</title>
        <authorList>
            <person name="Liu B."/>
            <person name="Wang J."/>
            <person name="Zhu Y."/>
            <person name="Liu G."/>
            <person name="Chen Q."/>
            <person name="Chen Z."/>
            <person name="Lan J."/>
            <person name="Che J."/>
            <person name="Ge C."/>
            <person name="Shi H."/>
            <person name="Pan Z."/>
            <person name="Liu X."/>
        </authorList>
    </citation>
    <scope>NUCLEOTIDE SEQUENCE [LARGE SCALE GENOMIC DNA]</scope>
    <source>
        <strain evidence="3">DSM 16467</strain>
    </source>
</reference>
<dbReference type="RefSeq" id="WP_053402165.1">
    <property type="nucleotide sequence ID" value="NZ_JAUKEN010000001.1"/>
</dbReference>
<keyword evidence="3" id="KW-1185">Reference proteome</keyword>
<evidence type="ECO:0000313" key="2">
    <source>
        <dbReference type="EMBL" id="KOO43959.1"/>
    </source>
</evidence>
<name>A0A0M0KYT9_9BACI</name>
<proteinExistence type="predicted"/>
<dbReference type="PROSITE" id="PS51257">
    <property type="entry name" value="PROKAR_LIPOPROTEIN"/>
    <property type="match status" value="1"/>
</dbReference>
<feature type="transmembrane region" description="Helical" evidence="1">
    <location>
        <begin position="12"/>
        <end position="35"/>
    </location>
</feature>
<evidence type="ECO:0000256" key="1">
    <source>
        <dbReference type="SAM" id="Phobius"/>
    </source>
</evidence>
<dbReference type="PATRIC" id="fig|284581.3.peg.3995"/>
<organism evidence="2 3">
    <name type="scientific">Priestia koreensis</name>
    <dbReference type="NCBI Taxonomy" id="284581"/>
    <lineage>
        <taxon>Bacteria</taxon>
        <taxon>Bacillati</taxon>
        <taxon>Bacillota</taxon>
        <taxon>Bacilli</taxon>
        <taxon>Bacillales</taxon>
        <taxon>Bacillaceae</taxon>
        <taxon>Priestia</taxon>
    </lineage>
</organism>
<keyword evidence="1" id="KW-0472">Membrane</keyword>
<sequence length="93" mass="9845">MKHLLAGMNSSVLTMACLRFVSSFIEFVAAILIFTSNDVKKALMINSLLALVGPLVMVSSFTIGLVAVADQLSFGKIALIAIGVIMILVGVFK</sequence>
<dbReference type="STRING" id="284581.AMD01_14630"/>
<dbReference type="Pfam" id="PF10942">
    <property type="entry name" value="DUF2619"/>
    <property type="match status" value="1"/>
</dbReference>